<organism evidence="2 3">
    <name type="scientific">Polaribacter cellanae</name>
    <dbReference type="NCBI Taxonomy" id="2818493"/>
    <lineage>
        <taxon>Bacteria</taxon>
        <taxon>Pseudomonadati</taxon>
        <taxon>Bacteroidota</taxon>
        <taxon>Flavobacteriia</taxon>
        <taxon>Flavobacteriales</taxon>
        <taxon>Flavobacteriaceae</taxon>
    </lineage>
</organism>
<dbReference type="Pfam" id="PF17820">
    <property type="entry name" value="PDZ_6"/>
    <property type="match status" value="1"/>
</dbReference>
<keyword evidence="2" id="KW-0645">Protease</keyword>
<feature type="domain" description="PDZ" evidence="1">
    <location>
        <begin position="344"/>
        <end position="420"/>
    </location>
</feature>
<evidence type="ECO:0000313" key="3">
    <source>
        <dbReference type="Proteomes" id="UP000663920"/>
    </source>
</evidence>
<dbReference type="SMART" id="SM00228">
    <property type="entry name" value="PDZ"/>
    <property type="match status" value="1"/>
</dbReference>
<evidence type="ECO:0000259" key="1">
    <source>
        <dbReference type="SMART" id="SM00228"/>
    </source>
</evidence>
<reference evidence="2 3" key="1">
    <citation type="submission" date="2021-03" db="EMBL/GenBank/DDBJ databases">
        <title>Complete genome of Polaribacter_sp.SM13.</title>
        <authorList>
            <person name="Jeong S.W."/>
            <person name="Bae J.W."/>
        </authorList>
    </citation>
    <scope>NUCLEOTIDE SEQUENCE [LARGE SCALE GENOMIC DNA]</scope>
    <source>
        <strain evidence="2 3">SM13</strain>
    </source>
</reference>
<dbReference type="InterPro" id="IPR036034">
    <property type="entry name" value="PDZ_sf"/>
</dbReference>
<protein>
    <submittedName>
        <fullName evidence="2">Aspartyl protease family protein</fullName>
    </submittedName>
</protein>
<accession>A0A975CSD2</accession>
<dbReference type="InterPro" id="IPR001478">
    <property type="entry name" value="PDZ"/>
</dbReference>
<dbReference type="InterPro" id="IPR041489">
    <property type="entry name" value="PDZ_6"/>
</dbReference>
<dbReference type="Gene3D" id="2.40.70.10">
    <property type="entry name" value="Acid Proteases"/>
    <property type="match status" value="1"/>
</dbReference>
<keyword evidence="3" id="KW-1185">Reference proteome</keyword>
<dbReference type="GO" id="GO:0008233">
    <property type="term" value="F:peptidase activity"/>
    <property type="evidence" value="ECO:0007669"/>
    <property type="project" value="UniProtKB-KW"/>
</dbReference>
<gene>
    <name evidence="2" type="ORF">J3359_01050</name>
</gene>
<dbReference type="AlphaFoldDB" id="A0A975CSD2"/>
<dbReference type="SUPFAM" id="SSF50156">
    <property type="entry name" value="PDZ domain-like"/>
    <property type="match status" value="1"/>
</dbReference>
<dbReference type="GO" id="GO:0006508">
    <property type="term" value="P:proteolysis"/>
    <property type="evidence" value="ECO:0007669"/>
    <property type="project" value="UniProtKB-KW"/>
</dbReference>
<evidence type="ECO:0000313" key="2">
    <source>
        <dbReference type="EMBL" id="QTE24412.1"/>
    </source>
</evidence>
<dbReference type="Proteomes" id="UP000663920">
    <property type="component" value="Chromosome"/>
</dbReference>
<sequence length="433" mass="49710">MIVPENYGQKGFRFLNADAKKERIKFRLINNLIIIPIEINGKELSFILDSGVNKTIIFNLSENDSIGLSNPKKVALRGLGGGESVDALLSKNNKLSLNGIVGFNETLYVILEDYFDLSSKMGTTIHGIIGYNLLKNFIIKINYRTKVLHFYNAKTYSYKKCRKCEVLPIQFYRKKPYVNVKVQLDTIRKKLTDVKLLIDSGGSDALWLFEHTKKDIVTPKRYFKDILGEGLSGAIFGNRSRIPKLVIGNFNIKEPTVSFLDTTSTKNARKFKKRNGSIGGNVLKRFKIWLDYPNSQIMLKKNGSFKQDFNYNMSGLDVVYDGKQLVKEESVKKLTDRYNNKVNGNNTISFVTNFSYKFRPSFKIRTVVMGSPAFRAGLKPEDVIVKINRKPAHNYTLNDIVNKFKERHNKRIRITVNRKGIILKFEFRLQKKV</sequence>
<dbReference type="Gene3D" id="2.30.42.10">
    <property type="match status" value="1"/>
</dbReference>
<dbReference type="EMBL" id="CP071869">
    <property type="protein sequence ID" value="QTE24412.1"/>
    <property type="molecule type" value="Genomic_DNA"/>
</dbReference>
<dbReference type="KEGG" id="pcea:J3359_01050"/>
<dbReference type="SUPFAM" id="SSF50630">
    <property type="entry name" value="Acid proteases"/>
    <property type="match status" value="1"/>
</dbReference>
<dbReference type="InterPro" id="IPR021109">
    <property type="entry name" value="Peptidase_aspartic_dom_sf"/>
</dbReference>
<dbReference type="Pfam" id="PF13650">
    <property type="entry name" value="Asp_protease_2"/>
    <property type="match status" value="1"/>
</dbReference>
<proteinExistence type="predicted"/>
<keyword evidence="2" id="KW-0378">Hydrolase</keyword>
<name>A0A975CSD2_9FLAO</name>